<gene>
    <name evidence="9" type="ORF">H9K76_09715</name>
</gene>
<dbReference type="PROSITE" id="PS50109">
    <property type="entry name" value="HIS_KIN"/>
    <property type="match status" value="1"/>
</dbReference>
<evidence type="ECO:0000256" key="1">
    <source>
        <dbReference type="ARBA" id="ARBA00000085"/>
    </source>
</evidence>
<evidence type="ECO:0000259" key="8">
    <source>
        <dbReference type="PROSITE" id="PS50109"/>
    </source>
</evidence>
<dbReference type="InterPro" id="IPR036097">
    <property type="entry name" value="HisK_dim/P_sf"/>
</dbReference>
<keyword evidence="4" id="KW-0808">Transferase</keyword>
<name>A0A7G9RTW2_9BURK</name>
<dbReference type="SMART" id="SM00387">
    <property type="entry name" value="HATPase_c"/>
    <property type="match status" value="1"/>
</dbReference>
<keyword evidence="5 9" id="KW-0418">Kinase</keyword>
<dbReference type="Gene3D" id="3.30.450.20">
    <property type="entry name" value="PAS domain"/>
    <property type="match status" value="1"/>
</dbReference>
<keyword evidence="7" id="KW-0812">Transmembrane</keyword>
<dbReference type="EMBL" id="CP060714">
    <property type="protein sequence ID" value="QNN59037.1"/>
    <property type="molecule type" value="Genomic_DNA"/>
</dbReference>
<dbReference type="Pfam" id="PF02518">
    <property type="entry name" value="HATPase_c"/>
    <property type="match status" value="1"/>
</dbReference>
<dbReference type="SMART" id="SM00388">
    <property type="entry name" value="HisKA"/>
    <property type="match status" value="1"/>
</dbReference>
<dbReference type="KEGG" id="drg:H9K76_09715"/>
<dbReference type="Gene3D" id="3.30.565.10">
    <property type="entry name" value="Histidine kinase-like ATPase, C-terminal domain"/>
    <property type="match status" value="1"/>
</dbReference>
<dbReference type="Pfam" id="PF00512">
    <property type="entry name" value="HisKA"/>
    <property type="match status" value="1"/>
</dbReference>
<keyword evidence="3" id="KW-0597">Phosphoprotein</keyword>
<evidence type="ECO:0000256" key="4">
    <source>
        <dbReference type="ARBA" id="ARBA00022679"/>
    </source>
</evidence>
<dbReference type="InterPro" id="IPR005467">
    <property type="entry name" value="His_kinase_dom"/>
</dbReference>
<reference evidence="9 10" key="1">
    <citation type="submission" date="2020-08" db="EMBL/GenBank/DDBJ databases">
        <title>Genome sequence of Diaphorobacter ruginosibacter DSM 27467T.</title>
        <authorList>
            <person name="Hyun D.-W."/>
            <person name="Bae J.-W."/>
        </authorList>
    </citation>
    <scope>NUCLEOTIDE SEQUENCE [LARGE SCALE GENOMIC DNA]</scope>
    <source>
        <strain evidence="9 10">DSM 27467</strain>
    </source>
</reference>
<dbReference type="EC" id="2.7.13.3" evidence="2"/>
<dbReference type="SUPFAM" id="SSF55874">
    <property type="entry name" value="ATPase domain of HSP90 chaperone/DNA topoisomerase II/histidine kinase"/>
    <property type="match status" value="1"/>
</dbReference>
<feature type="transmembrane region" description="Helical" evidence="7">
    <location>
        <begin position="343"/>
        <end position="365"/>
    </location>
</feature>
<dbReference type="InterPro" id="IPR003594">
    <property type="entry name" value="HATPase_dom"/>
</dbReference>
<keyword evidence="7" id="KW-0472">Membrane</keyword>
<feature type="region of interest" description="Disordered" evidence="6">
    <location>
        <begin position="1"/>
        <end position="25"/>
    </location>
</feature>
<dbReference type="InterPro" id="IPR003661">
    <property type="entry name" value="HisK_dim/P_dom"/>
</dbReference>
<feature type="domain" description="Histidine kinase" evidence="8">
    <location>
        <begin position="408"/>
        <end position="623"/>
    </location>
</feature>
<dbReference type="AlphaFoldDB" id="A0A7G9RTW2"/>
<dbReference type="Proteomes" id="UP000515811">
    <property type="component" value="Chromosome"/>
</dbReference>
<evidence type="ECO:0000256" key="3">
    <source>
        <dbReference type="ARBA" id="ARBA00022553"/>
    </source>
</evidence>
<dbReference type="CDD" id="cd00082">
    <property type="entry name" value="HisKA"/>
    <property type="match status" value="1"/>
</dbReference>
<feature type="transmembrane region" description="Helical" evidence="7">
    <location>
        <begin position="39"/>
        <end position="58"/>
    </location>
</feature>
<dbReference type="InterPro" id="IPR036890">
    <property type="entry name" value="HATPase_C_sf"/>
</dbReference>
<comment type="catalytic activity">
    <reaction evidence="1">
        <text>ATP + protein L-histidine = ADP + protein N-phospho-L-histidine.</text>
        <dbReference type="EC" id="2.7.13.3"/>
    </reaction>
</comment>
<dbReference type="GO" id="GO:0000155">
    <property type="term" value="F:phosphorelay sensor kinase activity"/>
    <property type="evidence" value="ECO:0007669"/>
    <property type="project" value="InterPro"/>
</dbReference>
<evidence type="ECO:0000256" key="7">
    <source>
        <dbReference type="SAM" id="Phobius"/>
    </source>
</evidence>
<evidence type="ECO:0000313" key="10">
    <source>
        <dbReference type="Proteomes" id="UP000515811"/>
    </source>
</evidence>
<evidence type="ECO:0000256" key="6">
    <source>
        <dbReference type="SAM" id="MobiDB-lite"/>
    </source>
</evidence>
<protein>
    <recommendedName>
        <fullName evidence="2">histidine kinase</fullName>
        <ecNumber evidence="2">2.7.13.3</ecNumber>
    </recommendedName>
</protein>
<evidence type="ECO:0000313" key="9">
    <source>
        <dbReference type="EMBL" id="QNN59037.1"/>
    </source>
</evidence>
<sequence length="758" mass="83386">MVTQESGAEPLSSIDGEANAKPPRQVRNGQQMLPVIRRVTWGVVAAWLVLAAVAGWWISQRIAATWMDRLAASAQYETQTTARVMDRLFIQMSSVANMVARQAQVIQLATRYRVDRPGADALTREERAEQFTRDPLVRKVGDFMNGLSSDLRYARIYMNNLSDDTVTASNWAEPDSIVGMIYTRRHYLTNALKHGNGHSFGIARLNKSPSYFVASRIDDADDVPQGSVTVKFDAPEIAQFLTGRHIALIVNRQGRVTTTSSDPFMLRNVAALLPEGYVRPSDDGEDAGEPMDIRAMAGQGQTDQWLIDGTPYLLKRQPLNGTQYQLLTLAALDPLVPMRSRHALTTLGVAVFGVILILLSGNAIGQMLMRRQDERHAAMRTSALNANLSAALTDAQTKERQKVEVLGYISHDLRAPLATISGYSKLLLADAPQEQHNLLQTIERSVKYQLDLIDELLEYTQSELQPLAVHPETTDLHGLLDDVSEYAVALCSLRANRFHRRTPERLPRYIDLDGKRLQQVLLNLLSNAAKFTHDGAVTLSITARPEGNACVLNIVVSDTGIGIDLNRGVDIFGAFQQIQAASGSNGLGLFIAQRILSAMGGSLSVASMAGHGTEFSFELSVPVLDASVTDWPVVTPREPMPPMQARELALPPGAIPPAPALDELAHLALDGRLTDIEAWIARHADDSAHALFIVMVRNLLEQFDFSAIHALAVDSLKESRMQASSCAARDRKSRPQARSGIFGREYKGHMTFSMPYYP</sequence>
<dbReference type="PRINTS" id="PR00344">
    <property type="entry name" value="BCTRLSENSOR"/>
</dbReference>
<accession>A0A7G9RTW2</accession>
<organism evidence="9 10">
    <name type="scientific">Diaphorobacter ruginosibacter</name>
    <dbReference type="NCBI Taxonomy" id="1715720"/>
    <lineage>
        <taxon>Bacteria</taxon>
        <taxon>Pseudomonadati</taxon>
        <taxon>Pseudomonadota</taxon>
        <taxon>Betaproteobacteria</taxon>
        <taxon>Burkholderiales</taxon>
        <taxon>Comamonadaceae</taxon>
        <taxon>Diaphorobacter</taxon>
    </lineage>
</organism>
<keyword evidence="7" id="KW-1133">Transmembrane helix</keyword>
<dbReference type="PANTHER" id="PTHR43047">
    <property type="entry name" value="TWO-COMPONENT HISTIDINE PROTEIN KINASE"/>
    <property type="match status" value="1"/>
</dbReference>
<keyword evidence="10" id="KW-1185">Reference proteome</keyword>
<dbReference type="Gene3D" id="1.10.287.130">
    <property type="match status" value="1"/>
</dbReference>
<dbReference type="SUPFAM" id="SSF47384">
    <property type="entry name" value="Homodimeric domain of signal transducing histidine kinase"/>
    <property type="match status" value="1"/>
</dbReference>
<evidence type="ECO:0000256" key="5">
    <source>
        <dbReference type="ARBA" id="ARBA00022777"/>
    </source>
</evidence>
<evidence type="ECO:0000256" key="2">
    <source>
        <dbReference type="ARBA" id="ARBA00012438"/>
    </source>
</evidence>
<dbReference type="InterPro" id="IPR004358">
    <property type="entry name" value="Sig_transdc_His_kin-like_C"/>
</dbReference>
<proteinExistence type="predicted"/>